<keyword evidence="10" id="KW-1185">Reference proteome</keyword>
<organism evidence="7 9">
    <name type="scientific">Thermus scotoductus</name>
    <dbReference type="NCBI Taxonomy" id="37636"/>
    <lineage>
        <taxon>Bacteria</taxon>
        <taxon>Thermotogati</taxon>
        <taxon>Deinococcota</taxon>
        <taxon>Deinococci</taxon>
        <taxon>Thermales</taxon>
        <taxon>Thermaceae</taxon>
        <taxon>Thermus</taxon>
    </lineage>
</organism>
<gene>
    <name evidence="8" type="ORF">CSW25_08485</name>
    <name evidence="7" type="ORF">CSW33_00590</name>
</gene>
<evidence type="ECO:0000256" key="3">
    <source>
        <dbReference type="ARBA" id="ARBA00022989"/>
    </source>
</evidence>
<dbReference type="GO" id="GO:0016020">
    <property type="term" value="C:membrane"/>
    <property type="evidence" value="ECO:0007669"/>
    <property type="project" value="UniProtKB-SubCell"/>
</dbReference>
<feature type="transmembrane region" description="Helical" evidence="5">
    <location>
        <begin position="44"/>
        <end position="60"/>
    </location>
</feature>
<feature type="transmembrane region" description="Helical" evidence="5">
    <location>
        <begin position="121"/>
        <end position="144"/>
    </location>
</feature>
<dbReference type="PANTHER" id="PTHR37422">
    <property type="entry name" value="TEICHURONIC ACID BIOSYNTHESIS PROTEIN TUAE"/>
    <property type="match status" value="1"/>
</dbReference>
<comment type="subcellular location">
    <subcellularLocation>
        <location evidence="1">Membrane</location>
        <topology evidence="1">Multi-pass membrane protein</topology>
    </subcellularLocation>
</comment>
<evidence type="ECO:0000313" key="7">
    <source>
        <dbReference type="EMBL" id="RTH34796.1"/>
    </source>
</evidence>
<sequence length="384" mass="42994">MAKESLRPLLKPRFLNVQGKWPPFLFMLLGASSAFVRWEPAPYDLLFFPILGAFFLRTLVWHAYQAWFIAALGLLLLLHFPALSAGLEASPARTLFYTVVTFYLALSAILLMALPERARLVFLRGFEAGALASAFLGFLAFLRFPGLEGLLWEGSRAVAFFKDPNVFGAYLIPALLLSLVRVEQGRKGWLFPAIVLFLGILSSLSRGAWVNLGVTLMGWWLLRPKKRLWLITTLVLLAGGIGLSTILAPQNPIAQRLGLMPYDADRFSAQAQALQLSLDMPFGYGPGRSEIVLDYATHNTYLRILGEIGWLGLFSWLLAIGISILWALRQALKGKSPWHEVYFAAMLGIAVESLVIDTLHWRHLWFLLGLIWAKHAPPLPHHPR</sequence>
<dbReference type="Pfam" id="PF04932">
    <property type="entry name" value="Wzy_C"/>
    <property type="match status" value="1"/>
</dbReference>
<feature type="transmembrane region" description="Helical" evidence="5">
    <location>
        <begin position="67"/>
        <end position="83"/>
    </location>
</feature>
<feature type="transmembrane region" description="Helical" evidence="5">
    <location>
        <begin position="229"/>
        <end position="248"/>
    </location>
</feature>
<protein>
    <recommendedName>
        <fullName evidence="6">O-antigen ligase-related domain-containing protein</fullName>
    </recommendedName>
</protein>
<dbReference type="Proteomes" id="UP000287962">
    <property type="component" value="Unassembled WGS sequence"/>
</dbReference>
<feature type="transmembrane region" description="Helical" evidence="5">
    <location>
        <begin position="21"/>
        <end position="38"/>
    </location>
</feature>
<evidence type="ECO:0000313" key="8">
    <source>
        <dbReference type="EMBL" id="RTI06435.1"/>
    </source>
</evidence>
<dbReference type="RefSeq" id="WP_126165016.1">
    <property type="nucleotide sequence ID" value="NZ_PELO01000263.1"/>
</dbReference>
<proteinExistence type="predicted"/>
<evidence type="ECO:0000256" key="2">
    <source>
        <dbReference type="ARBA" id="ARBA00022692"/>
    </source>
</evidence>
<keyword evidence="4 5" id="KW-0472">Membrane</keyword>
<keyword evidence="3 5" id="KW-1133">Transmembrane helix</keyword>
<name>A0A430SDQ1_THESC</name>
<dbReference type="InterPro" id="IPR051533">
    <property type="entry name" value="WaaL-like"/>
</dbReference>
<feature type="transmembrane region" description="Helical" evidence="5">
    <location>
        <begin position="308"/>
        <end position="329"/>
    </location>
</feature>
<evidence type="ECO:0000256" key="4">
    <source>
        <dbReference type="ARBA" id="ARBA00023136"/>
    </source>
</evidence>
<dbReference type="EMBL" id="PEMD01000013">
    <property type="protein sequence ID" value="RTH34796.1"/>
    <property type="molecule type" value="Genomic_DNA"/>
</dbReference>
<feature type="transmembrane region" description="Helical" evidence="5">
    <location>
        <begin position="341"/>
        <end position="359"/>
    </location>
</feature>
<evidence type="ECO:0000313" key="9">
    <source>
        <dbReference type="Proteomes" id="UP000286928"/>
    </source>
</evidence>
<reference evidence="9 10" key="2">
    <citation type="journal article" date="2019" name="Extremophiles">
        <title>Biogeography of thermophiles and predominance of Thermus scotoductus in domestic water heaters.</title>
        <authorList>
            <person name="Wilpiszeski R.L."/>
            <person name="Zhang Z."/>
            <person name="House C.H."/>
        </authorList>
    </citation>
    <scope>NUCLEOTIDE SEQUENCE [LARGE SCALE GENOMIC DNA]</scope>
    <source>
        <strain evidence="8 10">12_S12</strain>
        <strain evidence="7 9">20_S20</strain>
    </source>
</reference>
<accession>A0A430SDQ1</accession>
<feature type="transmembrane region" description="Helical" evidence="5">
    <location>
        <begin position="189"/>
        <end position="209"/>
    </location>
</feature>
<dbReference type="AlphaFoldDB" id="A0A430SDQ1"/>
<dbReference type="Proteomes" id="UP000286928">
    <property type="component" value="Unassembled WGS sequence"/>
</dbReference>
<keyword evidence="2 5" id="KW-0812">Transmembrane</keyword>
<feature type="domain" description="O-antigen ligase-related" evidence="6">
    <location>
        <begin position="193"/>
        <end position="317"/>
    </location>
</feature>
<evidence type="ECO:0000313" key="10">
    <source>
        <dbReference type="Proteomes" id="UP000287962"/>
    </source>
</evidence>
<dbReference type="EMBL" id="PEML01000271">
    <property type="protein sequence ID" value="RTI06435.1"/>
    <property type="molecule type" value="Genomic_DNA"/>
</dbReference>
<feature type="transmembrane region" description="Helical" evidence="5">
    <location>
        <begin position="95"/>
        <end position="114"/>
    </location>
</feature>
<evidence type="ECO:0000256" key="5">
    <source>
        <dbReference type="SAM" id="Phobius"/>
    </source>
</evidence>
<reference evidence="8" key="1">
    <citation type="submission" date="2017-10" db="EMBL/GenBank/DDBJ databases">
        <authorList>
            <person name="Wilpiszeski R.L."/>
            <person name="Zhidan Z."/>
            <person name="House C.H."/>
        </authorList>
    </citation>
    <scope>NUCLEOTIDE SEQUENCE</scope>
    <source>
        <strain evidence="8">12_S12</strain>
    </source>
</reference>
<evidence type="ECO:0000256" key="1">
    <source>
        <dbReference type="ARBA" id="ARBA00004141"/>
    </source>
</evidence>
<dbReference type="InterPro" id="IPR007016">
    <property type="entry name" value="O-antigen_ligase-rel_domated"/>
</dbReference>
<evidence type="ECO:0000259" key="6">
    <source>
        <dbReference type="Pfam" id="PF04932"/>
    </source>
</evidence>
<comment type="caution">
    <text evidence="7">The sequence shown here is derived from an EMBL/GenBank/DDBJ whole genome shotgun (WGS) entry which is preliminary data.</text>
</comment>
<feature type="transmembrane region" description="Helical" evidence="5">
    <location>
        <begin position="164"/>
        <end position="182"/>
    </location>
</feature>
<dbReference type="PANTHER" id="PTHR37422:SF13">
    <property type="entry name" value="LIPOPOLYSACCHARIDE BIOSYNTHESIS PROTEIN PA4999-RELATED"/>
    <property type="match status" value="1"/>
</dbReference>